<dbReference type="InterPro" id="IPR046331">
    <property type="entry name" value="GPAM1-like"/>
</dbReference>
<dbReference type="GO" id="GO:0003677">
    <property type="term" value="F:DNA binding"/>
    <property type="evidence" value="ECO:0007669"/>
    <property type="project" value="InterPro"/>
</dbReference>
<dbReference type="PANTHER" id="PTHR46370:SF1">
    <property type="entry name" value="GPALPP MOTIFS-CONTAINING PROTEIN 1"/>
    <property type="match status" value="1"/>
</dbReference>
<organism evidence="3 4">
    <name type="scientific">Elysia chlorotica</name>
    <name type="common">Eastern emerald elysia</name>
    <name type="synonym">Sea slug</name>
    <dbReference type="NCBI Taxonomy" id="188477"/>
    <lineage>
        <taxon>Eukaryota</taxon>
        <taxon>Metazoa</taxon>
        <taxon>Spiralia</taxon>
        <taxon>Lophotrochozoa</taxon>
        <taxon>Mollusca</taxon>
        <taxon>Gastropoda</taxon>
        <taxon>Heterobranchia</taxon>
        <taxon>Euthyneura</taxon>
        <taxon>Panpulmonata</taxon>
        <taxon>Sacoglossa</taxon>
        <taxon>Placobranchoidea</taxon>
        <taxon>Plakobranchidae</taxon>
        <taxon>Elysia</taxon>
    </lineage>
</organism>
<name>A0A3S0ZJH3_ELYCH</name>
<evidence type="ECO:0000313" key="4">
    <source>
        <dbReference type="Proteomes" id="UP000271974"/>
    </source>
</evidence>
<reference evidence="3 4" key="1">
    <citation type="submission" date="2019-01" db="EMBL/GenBank/DDBJ databases">
        <title>A draft genome assembly of the solar-powered sea slug Elysia chlorotica.</title>
        <authorList>
            <person name="Cai H."/>
            <person name="Li Q."/>
            <person name="Fang X."/>
            <person name="Li J."/>
            <person name="Curtis N.E."/>
            <person name="Altenburger A."/>
            <person name="Shibata T."/>
            <person name="Feng M."/>
            <person name="Maeda T."/>
            <person name="Schwartz J.A."/>
            <person name="Shigenobu S."/>
            <person name="Lundholm N."/>
            <person name="Nishiyama T."/>
            <person name="Yang H."/>
            <person name="Hasebe M."/>
            <person name="Li S."/>
            <person name="Pierce S.K."/>
            <person name="Wang J."/>
        </authorList>
    </citation>
    <scope>NUCLEOTIDE SEQUENCE [LARGE SCALE GENOMIC DNA]</scope>
    <source>
        <strain evidence="3">EC2010</strain>
        <tissue evidence="3">Whole organism of an adult</tissue>
    </source>
</reference>
<dbReference type="EMBL" id="RQTK01000680">
    <property type="protein sequence ID" value="RUS76215.1"/>
    <property type="molecule type" value="Genomic_DNA"/>
</dbReference>
<evidence type="ECO:0000259" key="2">
    <source>
        <dbReference type="SMART" id="SM01025"/>
    </source>
</evidence>
<gene>
    <name evidence="3" type="ORF">EGW08_016022</name>
</gene>
<dbReference type="Proteomes" id="UP000271974">
    <property type="component" value="Unassembled WGS sequence"/>
</dbReference>
<feature type="region of interest" description="Disordered" evidence="1">
    <location>
        <begin position="978"/>
        <end position="1002"/>
    </location>
</feature>
<feature type="compositionally biased region" description="Basic and acidic residues" evidence="1">
    <location>
        <begin position="353"/>
        <end position="387"/>
    </location>
</feature>
<proteinExistence type="predicted"/>
<sequence>WLFGVTHTETSQVLLFPVLARDEVTVVRILQRFVDPGSRIVAEPGSFYSRIDFRSCGFEGVARNPLQIVRNSRVWAHTKAHFEKFSESTKLLSFESLVCEIIWRSWKRGDIFTNYLSDLKSIYTLKGPPQFTSNARPIFDTWVSSEEYSSCNFNFSFMDSASARPTPTLLLAEPGMDDCEGMVTTSEATAKTNPSDESTRKKVLGPHLPPSHQRSVDSDDLSDENPLTVKMESPTNEAQDCGDNGHDDDVVGPMPSEMSQDGEDVVQAAEEFERRSKRMKDKLSSVKSEADEGPVKREEWMTELPAEVSKNFGLQSRTFSKGRQDNDGGDRSMWTDTPQSKKDKESKGKKRKRDEEKAVSAREEHMQQQVEEYNKANRPESLLEMHSKKQKKKKNATTTMAATSSQADSTQVSVNPSAAVVAAPGVQTINGQQQQMIPQQQQQQQQHMQQYYQLTDEIRDSLDLLAEQKNNPANSSAVSVSVAGTVGANNGVPVNVGEYYGAEYSTGEFNEAKPLADLLMTPQVVNYGQQQQQQVQEVNSANAGGVVVGAQGQQQQVVFSSSQMIAQAYSHAQNLSQGQGFQQVVASSNGNFGGGQRVVTSMQDNGNGAGMGIVSQAQMQTIEVNGQQVQAQVVQQQQQQQQLQGTYAEAYANAVAQQDPNAAAALVQHQHQQHGGQVVTFSLANGQNMIIASPHTQQAGQNYVIQQSGGAGQPGGQSIVIAAPQQTGGNYVLKEDGELGQNIVLTQQNLQQALAQGMVLTQDGQLAAPEGVTVLTQDGQGRQQLHHRQPHHQQVIPQQIPQQVSLVLPQMASPLFQQVQGSSVGNGIPSSGPVSPQSFLQLAAKMDRLMGLVKESQTVLLEMNRRVERIEGHLFPQGVSVSPSPGAIGMAAQQAGKAQMKGKPVVGGNMNKPGSTSSPTVSGGNSSTNAAVTKASLKAALSSYLTISDYTATDELKRSDSNSDLFIPVGTVSLAHQGQHGHSSILDSASPGGDGQETASSTVAELPADQEMSTMSQTTSSSDINVPIVDSQSGMAVTVYDDGTDGQKFELGPGSSKEPNARFSNTSTQPKTVILDPRFWDILVEDFQKNMSSDQIITAMAATRKPLVRSIGTSEISICSTVLKEAETACQGRRERLAKELVFRIFTLGEVYDRNVSGVFYINGKKMENKNKALDPAKMAAIHYLVMKYPPSVVDNPRLERLVWKNCVDRINDALRRIYNWIHKIVDVNNIMDKLPTEGIMMH</sequence>
<evidence type="ECO:0000256" key="1">
    <source>
        <dbReference type="SAM" id="MobiDB-lite"/>
    </source>
</evidence>
<dbReference type="Pfam" id="PF12572">
    <property type="entry name" value="DUF3752"/>
    <property type="match status" value="1"/>
</dbReference>
<feature type="region of interest" description="Disordered" evidence="1">
    <location>
        <begin position="902"/>
        <end position="928"/>
    </location>
</feature>
<dbReference type="InterPro" id="IPR018379">
    <property type="entry name" value="BEN_domain"/>
</dbReference>
<feature type="domain" description="BEN" evidence="2">
    <location>
        <begin position="1135"/>
        <end position="1222"/>
    </location>
</feature>
<dbReference type="STRING" id="188477.A0A3S0ZJH3"/>
<feature type="region of interest" description="Disordered" evidence="1">
    <location>
        <begin position="1044"/>
        <end position="1067"/>
    </location>
</feature>
<evidence type="ECO:0000313" key="3">
    <source>
        <dbReference type="EMBL" id="RUS76215.1"/>
    </source>
</evidence>
<dbReference type="PANTHER" id="PTHR46370">
    <property type="entry name" value="GPALPP MOTIFS-CONTAINING PROTEIN 1"/>
    <property type="match status" value="1"/>
</dbReference>
<comment type="caution">
    <text evidence="3">The sequence shown here is derived from an EMBL/GenBank/DDBJ whole genome shotgun (WGS) entry which is preliminary data.</text>
</comment>
<feature type="compositionally biased region" description="Polar residues" evidence="1">
    <location>
        <begin position="186"/>
        <end position="196"/>
    </location>
</feature>
<dbReference type="AlphaFoldDB" id="A0A3S0ZJH3"/>
<dbReference type="OrthoDB" id="73491at2759"/>
<dbReference type="SMART" id="SM01025">
    <property type="entry name" value="BEN"/>
    <property type="match status" value="1"/>
</dbReference>
<protein>
    <recommendedName>
        <fullName evidence="2">BEN domain-containing protein</fullName>
    </recommendedName>
</protein>
<feature type="compositionally biased region" description="Polar residues" evidence="1">
    <location>
        <begin position="312"/>
        <end position="321"/>
    </location>
</feature>
<feature type="non-terminal residue" evidence="3">
    <location>
        <position position="1"/>
    </location>
</feature>
<dbReference type="InterPro" id="IPR022226">
    <property type="entry name" value="DUF3752"/>
</dbReference>
<accession>A0A3S0ZJH3</accession>
<feature type="compositionally biased region" description="Low complexity" evidence="1">
    <location>
        <begin position="913"/>
        <end position="928"/>
    </location>
</feature>
<feature type="compositionally biased region" description="Basic and acidic residues" evidence="1">
    <location>
        <begin position="281"/>
        <end position="300"/>
    </location>
</feature>
<feature type="compositionally biased region" description="Polar residues" evidence="1">
    <location>
        <begin position="978"/>
        <end position="987"/>
    </location>
</feature>
<keyword evidence="4" id="KW-1185">Reference proteome</keyword>
<dbReference type="Pfam" id="PF10523">
    <property type="entry name" value="BEN"/>
    <property type="match status" value="1"/>
</dbReference>
<feature type="region of interest" description="Disordered" evidence="1">
    <location>
        <begin position="186"/>
        <end position="410"/>
    </location>
</feature>
<feature type="compositionally biased region" description="Low complexity" evidence="1">
    <location>
        <begin position="396"/>
        <end position="410"/>
    </location>
</feature>